<name>A0A2H3JE68_WOLCO</name>
<protein>
    <submittedName>
        <fullName evidence="2">Uncharacterized protein</fullName>
    </submittedName>
</protein>
<reference evidence="2 3" key="1">
    <citation type="journal article" date="2012" name="Science">
        <title>The Paleozoic origin of enzymatic lignin decomposition reconstructed from 31 fungal genomes.</title>
        <authorList>
            <person name="Floudas D."/>
            <person name="Binder M."/>
            <person name="Riley R."/>
            <person name="Barry K."/>
            <person name="Blanchette R.A."/>
            <person name="Henrissat B."/>
            <person name="Martinez A.T."/>
            <person name="Otillar R."/>
            <person name="Spatafora J.W."/>
            <person name="Yadav J.S."/>
            <person name="Aerts A."/>
            <person name="Benoit I."/>
            <person name="Boyd A."/>
            <person name="Carlson A."/>
            <person name="Copeland A."/>
            <person name="Coutinho P.M."/>
            <person name="de Vries R.P."/>
            <person name="Ferreira P."/>
            <person name="Findley K."/>
            <person name="Foster B."/>
            <person name="Gaskell J."/>
            <person name="Glotzer D."/>
            <person name="Gorecki P."/>
            <person name="Heitman J."/>
            <person name="Hesse C."/>
            <person name="Hori C."/>
            <person name="Igarashi K."/>
            <person name="Jurgens J.A."/>
            <person name="Kallen N."/>
            <person name="Kersten P."/>
            <person name="Kohler A."/>
            <person name="Kuees U."/>
            <person name="Kumar T.K.A."/>
            <person name="Kuo A."/>
            <person name="LaButti K."/>
            <person name="Larrondo L.F."/>
            <person name="Lindquist E."/>
            <person name="Ling A."/>
            <person name="Lombard V."/>
            <person name="Lucas S."/>
            <person name="Lundell T."/>
            <person name="Martin R."/>
            <person name="McLaughlin D.J."/>
            <person name="Morgenstern I."/>
            <person name="Morin E."/>
            <person name="Murat C."/>
            <person name="Nagy L.G."/>
            <person name="Nolan M."/>
            <person name="Ohm R.A."/>
            <person name="Patyshakuliyeva A."/>
            <person name="Rokas A."/>
            <person name="Ruiz-Duenas F.J."/>
            <person name="Sabat G."/>
            <person name="Salamov A."/>
            <person name="Samejima M."/>
            <person name="Schmutz J."/>
            <person name="Slot J.C."/>
            <person name="St John F."/>
            <person name="Stenlid J."/>
            <person name="Sun H."/>
            <person name="Sun S."/>
            <person name="Syed K."/>
            <person name="Tsang A."/>
            <person name="Wiebenga A."/>
            <person name="Young D."/>
            <person name="Pisabarro A."/>
            <person name="Eastwood D.C."/>
            <person name="Martin F."/>
            <person name="Cullen D."/>
            <person name="Grigoriev I.V."/>
            <person name="Hibbett D.S."/>
        </authorList>
    </citation>
    <scope>NUCLEOTIDE SEQUENCE [LARGE SCALE GENOMIC DNA]</scope>
    <source>
        <strain evidence="2 3">MD-104</strain>
    </source>
</reference>
<proteinExistence type="predicted"/>
<gene>
    <name evidence="2" type="ORF">WOLCODRAFT_166578</name>
</gene>
<evidence type="ECO:0000256" key="1">
    <source>
        <dbReference type="SAM" id="MobiDB-lite"/>
    </source>
</evidence>
<accession>A0A2H3JE68</accession>
<keyword evidence="3" id="KW-1185">Reference proteome</keyword>
<feature type="compositionally biased region" description="Basic residues" evidence="1">
    <location>
        <begin position="56"/>
        <end position="78"/>
    </location>
</feature>
<dbReference type="EMBL" id="KB467865">
    <property type="protein sequence ID" value="PCH35968.1"/>
    <property type="molecule type" value="Genomic_DNA"/>
</dbReference>
<organism evidence="2 3">
    <name type="scientific">Wolfiporia cocos (strain MD-104)</name>
    <name type="common">Brown rot fungus</name>
    <dbReference type="NCBI Taxonomy" id="742152"/>
    <lineage>
        <taxon>Eukaryota</taxon>
        <taxon>Fungi</taxon>
        <taxon>Dikarya</taxon>
        <taxon>Basidiomycota</taxon>
        <taxon>Agaricomycotina</taxon>
        <taxon>Agaricomycetes</taxon>
        <taxon>Polyporales</taxon>
        <taxon>Phaeolaceae</taxon>
        <taxon>Wolfiporia</taxon>
    </lineage>
</organism>
<evidence type="ECO:0000313" key="3">
    <source>
        <dbReference type="Proteomes" id="UP000218811"/>
    </source>
</evidence>
<dbReference type="Proteomes" id="UP000218811">
    <property type="component" value="Unassembled WGS sequence"/>
</dbReference>
<dbReference type="AlphaFoldDB" id="A0A2H3JE68"/>
<sequence length="183" mass="20169">MRQISHLASSSRELDIVPPAFVAPAALATTPTPRPMSLILRRLLATDARHAAVPSVRRRARAPANRARRSLQRRRGRRPAPAGLRHASRPTPLPGDSRRHAPLERVSAACALHRWHARAPRRARPRQGPSVVNADQASPDPRSTDFVLLRRGGARTSFEASPPCVCVLEPASQSRRLLCWSRA</sequence>
<evidence type="ECO:0000313" key="2">
    <source>
        <dbReference type="EMBL" id="PCH35968.1"/>
    </source>
</evidence>
<feature type="region of interest" description="Disordered" evidence="1">
    <location>
        <begin position="117"/>
        <end position="144"/>
    </location>
</feature>
<feature type="region of interest" description="Disordered" evidence="1">
    <location>
        <begin position="51"/>
        <end position="100"/>
    </location>
</feature>